<reference evidence="2" key="1">
    <citation type="submission" date="2021-01" db="EMBL/GenBank/DDBJ databases">
        <authorList>
            <person name="Corre E."/>
            <person name="Pelletier E."/>
            <person name="Niang G."/>
            <person name="Scheremetjew M."/>
            <person name="Finn R."/>
            <person name="Kale V."/>
            <person name="Holt S."/>
            <person name="Cochrane G."/>
            <person name="Meng A."/>
            <person name="Brown T."/>
            <person name="Cohen L."/>
        </authorList>
    </citation>
    <scope>NUCLEOTIDE SEQUENCE</scope>
    <source>
        <strain evidence="2">SoJaBio B1-5/56/2</strain>
    </source>
</reference>
<name>A0A7S4KBI9_9EUKA</name>
<evidence type="ECO:0000313" key="2">
    <source>
        <dbReference type="EMBL" id="CAE2289805.1"/>
    </source>
</evidence>
<evidence type="ECO:0000256" key="1">
    <source>
        <dbReference type="SAM" id="MobiDB-lite"/>
    </source>
</evidence>
<sequence>MADEAPTWFTSWVENEFRPLAQSVQKIEGRLNRIEAKQQNAAKSSDEPLTNVPLPNGTTTQVEYPYCLAHFMTPALDVQLPAKTPKWSRAKSLKLIHEYDPGYETEESGDEGPSQKRRARCLARHLGFTNTQLEAWS</sequence>
<gene>
    <name evidence="2" type="ORF">NAES01612_LOCUS5119</name>
</gene>
<feature type="region of interest" description="Disordered" evidence="1">
    <location>
        <begin position="37"/>
        <end position="56"/>
    </location>
</feature>
<dbReference type="AlphaFoldDB" id="A0A7S4KBI9"/>
<accession>A0A7S4KBI9</accession>
<organism evidence="2">
    <name type="scientific">Paramoeba aestuarina</name>
    <dbReference type="NCBI Taxonomy" id="180227"/>
    <lineage>
        <taxon>Eukaryota</taxon>
        <taxon>Amoebozoa</taxon>
        <taxon>Discosea</taxon>
        <taxon>Flabellinia</taxon>
        <taxon>Dactylopodida</taxon>
        <taxon>Paramoebidae</taxon>
        <taxon>Paramoeba</taxon>
    </lineage>
</organism>
<proteinExistence type="predicted"/>
<protein>
    <submittedName>
        <fullName evidence="2">Uncharacterized protein</fullName>
    </submittedName>
</protein>
<dbReference type="EMBL" id="HBKR01007754">
    <property type="protein sequence ID" value="CAE2289805.1"/>
    <property type="molecule type" value="Transcribed_RNA"/>
</dbReference>